<evidence type="ECO:0000313" key="9">
    <source>
        <dbReference type="Proteomes" id="UP000694425"/>
    </source>
</evidence>
<evidence type="ECO:0000313" key="8">
    <source>
        <dbReference type="Ensembl" id="ENSNVIP00000014781.1"/>
    </source>
</evidence>
<evidence type="ECO:0000256" key="6">
    <source>
        <dbReference type="ARBA" id="ARBA00039223"/>
    </source>
</evidence>
<feature type="region of interest" description="Disordered" evidence="7">
    <location>
        <begin position="58"/>
        <end position="77"/>
    </location>
</feature>
<comment type="subcellular location">
    <subcellularLocation>
        <location evidence="1">Nucleus</location>
    </subcellularLocation>
</comment>
<evidence type="ECO:0000256" key="3">
    <source>
        <dbReference type="ARBA" id="ARBA00023242"/>
    </source>
</evidence>
<accession>A0A8C7AZ02</accession>
<evidence type="ECO:0000256" key="4">
    <source>
        <dbReference type="ARBA" id="ARBA00037689"/>
    </source>
</evidence>
<dbReference type="GeneTree" id="ENSGT00390000006293"/>
<evidence type="ECO:0000256" key="5">
    <source>
        <dbReference type="ARBA" id="ARBA00038772"/>
    </source>
</evidence>
<dbReference type="PANTHER" id="PTHR19424:SF3">
    <property type="entry name" value="HEAT SHOCK FACTOR-BINDING PROTEIN 1"/>
    <property type="match status" value="1"/>
</dbReference>
<dbReference type="Ensembl" id="ENSNVIT00000017249.1">
    <property type="protein sequence ID" value="ENSNVIP00000014781.1"/>
    <property type="gene ID" value="ENSNVIG00000011606.1"/>
</dbReference>
<reference evidence="8" key="2">
    <citation type="submission" date="2025-09" db="UniProtKB">
        <authorList>
            <consortium name="Ensembl"/>
        </authorList>
    </citation>
    <scope>IDENTIFICATION</scope>
</reference>
<keyword evidence="3" id="KW-0539">Nucleus</keyword>
<dbReference type="Proteomes" id="UP000694425">
    <property type="component" value="Unplaced"/>
</dbReference>
<evidence type="ECO:0000256" key="7">
    <source>
        <dbReference type="SAM" id="MobiDB-lite"/>
    </source>
</evidence>
<dbReference type="Pfam" id="PF06825">
    <property type="entry name" value="HSBP1"/>
    <property type="match status" value="1"/>
</dbReference>
<comment type="similarity">
    <text evidence="2">Belongs to the HSBP1 family.</text>
</comment>
<evidence type="ECO:0000256" key="2">
    <source>
        <dbReference type="ARBA" id="ARBA00006349"/>
    </source>
</evidence>
<name>A0A8C7AZ02_NEOVI</name>
<dbReference type="PANTHER" id="PTHR19424">
    <property type="entry name" value="HEAT SHOCK FACTOR BINDING PROTEIN 1"/>
    <property type="match status" value="1"/>
</dbReference>
<dbReference type="GO" id="GO:0003714">
    <property type="term" value="F:transcription corepressor activity"/>
    <property type="evidence" value="ECO:0007669"/>
    <property type="project" value="InterPro"/>
</dbReference>
<keyword evidence="9" id="KW-1185">Reference proteome</keyword>
<sequence length="77" mass="8538">VAATETGSHLLDLTLVMQTLPQQMQDKHRTMSNQIMRRIVGMSSPIDDLEENSENLVTQAGVEETEDEDKIPGTPKS</sequence>
<proteinExistence type="inferred from homology"/>
<organism evidence="8 9">
    <name type="scientific">Neovison vison</name>
    <name type="common">American mink</name>
    <name type="synonym">Mustela vison</name>
    <dbReference type="NCBI Taxonomy" id="452646"/>
    <lineage>
        <taxon>Eukaryota</taxon>
        <taxon>Metazoa</taxon>
        <taxon>Chordata</taxon>
        <taxon>Craniata</taxon>
        <taxon>Vertebrata</taxon>
        <taxon>Euteleostomi</taxon>
        <taxon>Mammalia</taxon>
        <taxon>Eutheria</taxon>
        <taxon>Laurasiatheria</taxon>
        <taxon>Carnivora</taxon>
        <taxon>Caniformia</taxon>
        <taxon>Musteloidea</taxon>
        <taxon>Mustelidae</taxon>
        <taxon>Mustelinae</taxon>
        <taxon>Neogale</taxon>
    </lineage>
</organism>
<protein>
    <recommendedName>
        <fullName evidence="6">Heat shock factor-binding protein 1</fullName>
    </recommendedName>
</protein>
<comment type="function">
    <text evidence="4">Negative regulator of the heat shock response. Negatively affects HSF1 DNA-binding activity. May have a role in the suppression of the activation of the stress response during the aging process.</text>
</comment>
<dbReference type="GO" id="GO:0005829">
    <property type="term" value="C:cytosol"/>
    <property type="evidence" value="ECO:0007669"/>
    <property type="project" value="TreeGrafter"/>
</dbReference>
<evidence type="ECO:0000256" key="1">
    <source>
        <dbReference type="ARBA" id="ARBA00004123"/>
    </source>
</evidence>
<dbReference type="GO" id="GO:0005634">
    <property type="term" value="C:nucleus"/>
    <property type="evidence" value="ECO:0007669"/>
    <property type="project" value="UniProtKB-SubCell"/>
</dbReference>
<dbReference type="AlphaFoldDB" id="A0A8C7AZ02"/>
<reference evidence="8" key="1">
    <citation type="submission" date="2025-08" db="UniProtKB">
        <authorList>
            <consortium name="Ensembl"/>
        </authorList>
    </citation>
    <scope>IDENTIFICATION</scope>
</reference>
<dbReference type="InterPro" id="IPR009643">
    <property type="entry name" value="HS1-bd"/>
</dbReference>
<comment type="subunit">
    <text evidence="5">Homohexamer. Associates with heptad repeats of HSF1 trimers and probably also HSF1 monomers, and with HSP70. Association with HSF1 trimers and HSP70 coincides with attenuation of heat shock response and the conversion of HSF1 trimer to monomer.</text>
</comment>
<dbReference type="Gene3D" id="1.20.5.430">
    <property type="match status" value="1"/>
</dbReference>
<dbReference type="GO" id="GO:0070370">
    <property type="term" value="P:cellular heat acclimation"/>
    <property type="evidence" value="ECO:0007669"/>
    <property type="project" value="TreeGrafter"/>
</dbReference>